<feature type="compositionally biased region" description="Basic and acidic residues" evidence="1">
    <location>
        <begin position="144"/>
        <end position="158"/>
    </location>
</feature>
<proteinExistence type="predicted"/>
<dbReference type="Gene3D" id="3.10.150.10">
    <property type="entry name" value="DNA Polymerase III, subunit A, domain 2"/>
    <property type="match status" value="1"/>
</dbReference>
<dbReference type="PANTHER" id="PTHR11352">
    <property type="entry name" value="PROLIFERATING CELL NUCLEAR ANTIGEN"/>
    <property type="match status" value="1"/>
</dbReference>
<evidence type="ECO:0000313" key="4">
    <source>
        <dbReference type="Proteomes" id="UP000823388"/>
    </source>
</evidence>
<protein>
    <recommendedName>
        <fullName evidence="2">Proliferating cell nuclear antigen PCNA C-terminal domain-containing protein</fullName>
    </recommendedName>
</protein>
<dbReference type="GO" id="GO:0006272">
    <property type="term" value="P:leading strand elongation"/>
    <property type="evidence" value="ECO:0007669"/>
    <property type="project" value="TreeGrafter"/>
</dbReference>
<dbReference type="GO" id="GO:0043626">
    <property type="term" value="C:PCNA complex"/>
    <property type="evidence" value="ECO:0007669"/>
    <property type="project" value="TreeGrafter"/>
</dbReference>
<gene>
    <name evidence="3" type="ORF">PVAP13_4NG250333</name>
</gene>
<comment type="caution">
    <text evidence="3">The sequence shown here is derived from an EMBL/GenBank/DDBJ whole genome shotgun (WGS) entry which is preliminary data.</text>
</comment>
<dbReference type="GO" id="GO:0019985">
    <property type="term" value="P:translesion synthesis"/>
    <property type="evidence" value="ECO:0007669"/>
    <property type="project" value="TreeGrafter"/>
</dbReference>
<feature type="compositionally biased region" description="Basic residues" evidence="1">
    <location>
        <begin position="132"/>
        <end position="143"/>
    </location>
</feature>
<accession>A0A8T0TEC6</accession>
<keyword evidence="4" id="KW-1185">Reference proteome</keyword>
<dbReference type="Proteomes" id="UP000823388">
    <property type="component" value="Chromosome 4N"/>
</dbReference>
<dbReference type="EMBL" id="CM029044">
    <property type="protein sequence ID" value="KAG2607505.1"/>
    <property type="molecule type" value="Genomic_DNA"/>
</dbReference>
<feature type="domain" description="Proliferating cell nuclear antigen PCNA C-terminal" evidence="2">
    <location>
        <begin position="3"/>
        <end position="67"/>
    </location>
</feature>
<name>A0A8T0TEC6_PANVG</name>
<dbReference type="GO" id="GO:0006298">
    <property type="term" value="P:mismatch repair"/>
    <property type="evidence" value="ECO:0007669"/>
    <property type="project" value="TreeGrafter"/>
</dbReference>
<dbReference type="GO" id="GO:0006275">
    <property type="term" value="P:regulation of DNA replication"/>
    <property type="evidence" value="ECO:0007669"/>
    <property type="project" value="InterPro"/>
</dbReference>
<evidence type="ECO:0000259" key="2">
    <source>
        <dbReference type="Pfam" id="PF02747"/>
    </source>
</evidence>
<feature type="region of interest" description="Disordered" evidence="1">
    <location>
        <begin position="78"/>
        <end position="177"/>
    </location>
</feature>
<evidence type="ECO:0000256" key="1">
    <source>
        <dbReference type="SAM" id="MobiDB-lite"/>
    </source>
</evidence>
<feature type="compositionally biased region" description="Basic residues" evidence="1">
    <location>
        <begin position="159"/>
        <end position="170"/>
    </location>
</feature>
<sequence>MPEEATATVVTMRAPISLTLDLKYMNPIAKVSALFNQVKICLSTTYPLMVECKIGQTGYIRYSVAPKGEIEIEEEEIKKEKERERDRRGRDQRGTTKKKGEQRERKGPKRSKGAERKRKGAKRSKGAERTRKGSKRAKLKGSKRGRERDRRGKGGDPKRKQRSNRMKRRLNTSWGKQKRCGCQVLVFN</sequence>
<feature type="compositionally biased region" description="Basic residues" evidence="1">
    <location>
        <begin position="106"/>
        <end position="124"/>
    </location>
</feature>
<reference evidence="3" key="1">
    <citation type="submission" date="2020-05" db="EMBL/GenBank/DDBJ databases">
        <title>WGS assembly of Panicum virgatum.</title>
        <authorList>
            <person name="Lovell J.T."/>
            <person name="Jenkins J."/>
            <person name="Shu S."/>
            <person name="Juenger T.E."/>
            <person name="Schmutz J."/>
        </authorList>
    </citation>
    <scope>NUCLEOTIDE SEQUENCE</scope>
    <source>
        <strain evidence="3">AP13</strain>
    </source>
</reference>
<dbReference type="GO" id="GO:0030337">
    <property type="term" value="F:DNA polymerase processivity factor activity"/>
    <property type="evidence" value="ECO:0007669"/>
    <property type="project" value="InterPro"/>
</dbReference>
<dbReference type="SUPFAM" id="SSF55979">
    <property type="entry name" value="DNA clamp"/>
    <property type="match status" value="1"/>
</dbReference>
<dbReference type="AlphaFoldDB" id="A0A8T0TEC6"/>
<dbReference type="Pfam" id="PF02747">
    <property type="entry name" value="PCNA_C"/>
    <property type="match status" value="1"/>
</dbReference>
<dbReference type="InterPro" id="IPR046938">
    <property type="entry name" value="DNA_clamp_sf"/>
</dbReference>
<evidence type="ECO:0000313" key="3">
    <source>
        <dbReference type="EMBL" id="KAG2607505.1"/>
    </source>
</evidence>
<organism evidence="3 4">
    <name type="scientific">Panicum virgatum</name>
    <name type="common">Blackwell switchgrass</name>
    <dbReference type="NCBI Taxonomy" id="38727"/>
    <lineage>
        <taxon>Eukaryota</taxon>
        <taxon>Viridiplantae</taxon>
        <taxon>Streptophyta</taxon>
        <taxon>Embryophyta</taxon>
        <taxon>Tracheophyta</taxon>
        <taxon>Spermatophyta</taxon>
        <taxon>Magnoliopsida</taxon>
        <taxon>Liliopsida</taxon>
        <taxon>Poales</taxon>
        <taxon>Poaceae</taxon>
        <taxon>PACMAD clade</taxon>
        <taxon>Panicoideae</taxon>
        <taxon>Panicodae</taxon>
        <taxon>Paniceae</taxon>
        <taxon>Panicinae</taxon>
        <taxon>Panicum</taxon>
        <taxon>Panicum sect. Hiantes</taxon>
    </lineage>
</organism>
<dbReference type="InterPro" id="IPR000730">
    <property type="entry name" value="Pr_cel_nuc_antig"/>
</dbReference>
<feature type="compositionally biased region" description="Basic and acidic residues" evidence="1">
    <location>
        <begin position="78"/>
        <end position="105"/>
    </location>
</feature>
<dbReference type="GO" id="GO:0003677">
    <property type="term" value="F:DNA binding"/>
    <property type="evidence" value="ECO:0007669"/>
    <property type="project" value="InterPro"/>
</dbReference>
<dbReference type="PANTHER" id="PTHR11352:SF0">
    <property type="entry name" value="PROLIFERATING CELL NUCLEAR ANTIGEN"/>
    <property type="match status" value="1"/>
</dbReference>
<dbReference type="InterPro" id="IPR022649">
    <property type="entry name" value="Pr_cel_nuc_antig_C"/>
</dbReference>